<protein>
    <submittedName>
        <fullName evidence="1">Uncharacterized protein</fullName>
    </submittedName>
</protein>
<accession>A0ACC0UEB4</accession>
<dbReference type="Proteomes" id="UP001207468">
    <property type="component" value="Unassembled WGS sequence"/>
</dbReference>
<dbReference type="EMBL" id="JAGFNK010000066">
    <property type="protein sequence ID" value="KAI9509394.1"/>
    <property type="molecule type" value="Genomic_DNA"/>
</dbReference>
<organism evidence="1 2">
    <name type="scientific">Russula earlei</name>
    <dbReference type="NCBI Taxonomy" id="71964"/>
    <lineage>
        <taxon>Eukaryota</taxon>
        <taxon>Fungi</taxon>
        <taxon>Dikarya</taxon>
        <taxon>Basidiomycota</taxon>
        <taxon>Agaricomycotina</taxon>
        <taxon>Agaricomycetes</taxon>
        <taxon>Russulales</taxon>
        <taxon>Russulaceae</taxon>
        <taxon>Russula</taxon>
    </lineage>
</organism>
<comment type="caution">
    <text evidence="1">The sequence shown here is derived from an EMBL/GenBank/DDBJ whole genome shotgun (WGS) entry which is preliminary data.</text>
</comment>
<sequence>MGPGNPSFEKQTSTAPVLPLRATAAPSSSTATASTIPKPSSVTASTTASGPAKAPSLPLPERLPPPPSIDPAPPIDGLTPEQRRAVWEKRIALIADATQEYMDLGKLEKDVQSRRRQFQLPAFDTLPSDVKDAFRAGLKNAEASCERKKVSLNSSIDKLSETDFWLPIPSQKVGDMEARLKEAKTLLGGLADSVSQLYKRIESLHGQRYGHPGTKPSSADDGAKTAGEAAGDGDSRKKKRQRLSIGGSDAVADTVSHDVRDDIESITDTIREIEDRLLEVENDMTQHSRNILEQLEVNVDEKIEEIARSADISALVEAQLRPQTAQTIQAFDESLAQADRDIGELAHEMADLISQLDVLQRDDDLTTQQYAADRESLAQLMKADQENAEAITRLQEEAKTLRSALTAHATRALPAEPALPLSGPFMEAIKTTIVAQVHEQILPIVTQTRAEIERIAETRDVELYEKLRDKLNQSSKMSQLISTWIEHNPDAAAARAQIGGAGSSD</sequence>
<keyword evidence="2" id="KW-1185">Reference proteome</keyword>
<proteinExistence type="predicted"/>
<reference evidence="1" key="1">
    <citation type="submission" date="2021-03" db="EMBL/GenBank/DDBJ databases">
        <title>Evolutionary priming and transition to the ectomycorrhizal habit in an iconic lineage of mushroom-forming fungi: is preadaptation a requirement?</title>
        <authorList>
            <consortium name="DOE Joint Genome Institute"/>
            <person name="Looney B.P."/>
            <person name="Miyauchi S."/>
            <person name="Morin E."/>
            <person name="Drula E."/>
            <person name="Courty P.E."/>
            <person name="Chicoki N."/>
            <person name="Fauchery L."/>
            <person name="Kohler A."/>
            <person name="Kuo A."/>
            <person name="LaButti K."/>
            <person name="Pangilinan J."/>
            <person name="Lipzen A."/>
            <person name="Riley R."/>
            <person name="Andreopoulos W."/>
            <person name="He G."/>
            <person name="Johnson J."/>
            <person name="Barry K.W."/>
            <person name="Grigoriev I.V."/>
            <person name="Nagy L."/>
            <person name="Hibbett D."/>
            <person name="Henrissat B."/>
            <person name="Matheny P.B."/>
            <person name="Labbe J."/>
            <person name="Martin A.F."/>
        </authorList>
    </citation>
    <scope>NUCLEOTIDE SEQUENCE</scope>
    <source>
        <strain evidence="1">BPL698</strain>
    </source>
</reference>
<evidence type="ECO:0000313" key="2">
    <source>
        <dbReference type="Proteomes" id="UP001207468"/>
    </source>
</evidence>
<name>A0ACC0UEB4_9AGAM</name>
<gene>
    <name evidence="1" type="ORF">F5148DRAFT_769174</name>
</gene>
<evidence type="ECO:0000313" key="1">
    <source>
        <dbReference type="EMBL" id="KAI9509394.1"/>
    </source>
</evidence>